<protein>
    <submittedName>
        <fullName evidence="7">Methyl-accepting chemotaxis protein</fullName>
    </submittedName>
</protein>
<evidence type="ECO:0000256" key="3">
    <source>
        <dbReference type="PROSITE-ProRule" id="PRU00284"/>
    </source>
</evidence>
<dbReference type="Gene3D" id="3.30.450.20">
    <property type="entry name" value="PAS domain"/>
    <property type="match status" value="2"/>
</dbReference>
<dbReference type="Proteomes" id="UP001652397">
    <property type="component" value="Unassembled WGS sequence"/>
</dbReference>
<reference evidence="7 8" key="1">
    <citation type="journal article" date="2021" name="ISME Commun">
        <title>Automated analysis of genomic sequences facilitates high-throughput and comprehensive description of bacteria.</title>
        <authorList>
            <person name="Hitch T.C.A."/>
        </authorList>
    </citation>
    <scope>NUCLEOTIDE SEQUENCE [LARGE SCALE GENOMIC DNA]</scope>
    <source>
        <strain evidence="7 8">Sanger_34</strain>
    </source>
</reference>
<dbReference type="SMART" id="SM00283">
    <property type="entry name" value="MA"/>
    <property type="match status" value="1"/>
</dbReference>
<organism evidence="7 8">
    <name type="scientific">Agathobaculum ammoniilyticum</name>
    <dbReference type="NCBI Taxonomy" id="2981778"/>
    <lineage>
        <taxon>Bacteria</taxon>
        <taxon>Bacillati</taxon>
        <taxon>Bacillota</taxon>
        <taxon>Clostridia</taxon>
        <taxon>Eubacteriales</taxon>
        <taxon>Butyricicoccaceae</taxon>
        <taxon>Agathobaculum</taxon>
    </lineage>
</organism>
<dbReference type="PROSITE" id="PS50885">
    <property type="entry name" value="HAMP"/>
    <property type="match status" value="1"/>
</dbReference>
<dbReference type="PANTHER" id="PTHR43531">
    <property type="entry name" value="PROTEIN ICFG"/>
    <property type="match status" value="1"/>
</dbReference>
<evidence type="ECO:0000256" key="4">
    <source>
        <dbReference type="SAM" id="Phobius"/>
    </source>
</evidence>
<evidence type="ECO:0000256" key="2">
    <source>
        <dbReference type="ARBA" id="ARBA00029447"/>
    </source>
</evidence>
<dbReference type="Pfam" id="PF22673">
    <property type="entry name" value="MCP-like_PDC_1"/>
    <property type="match status" value="1"/>
</dbReference>
<dbReference type="CDD" id="cd06225">
    <property type="entry name" value="HAMP"/>
    <property type="match status" value="1"/>
</dbReference>
<evidence type="ECO:0000259" key="6">
    <source>
        <dbReference type="PROSITE" id="PS50885"/>
    </source>
</evidence>
<gene>
    <name evidence="7" type="ORF">OCV66_13700</name>
</gene>
<dbReference type="CDD" id="cd11386">
    <property type="entry name" value="MCP_signal"/>
    <property type="match status" value="1"/>
</dbReference>
<dbReference type="SUPFAM" id="SSF58104">
    <property type="entry name" value="Methyl-accepting chemotaxis protein (MCP) signaling domain"/>
    <property type="match status" value="1"/>
</dbReference>
<dbReference type="InterPro" id="IPR004089">
    <property type="entry name" value="MCPsignal_dom"/>
</dbReference>
<proteinExistence type="inferred from homology"/>
<keyword evidence="8" id="KW-1185">Reference proteome</keyword>
<name>A0ABT2U8R7_9FIRM</name>
<keyword evidence="4" id="KW-0472">Membrane</keyword>
<keyword evidence="1" id="KW-0145">Chemotaxis</keyword>
<comment type="similarity">
    <text evidence="2">Belongs to the methyl-accepting chemotaxis (MCP) protein family.</text>
</comment>
<accession>A0ABT2U8R7</accession>
<keyword evidence="4" id="KW-1133">Transmembrane helix</keyword>
<keyword evidence="4" id="KW-0812">Transmembrane</keyword>
<comment type="caution">
    <text evidence="7">The sequence shown here is derived from an EMBL/GenBank/DDBJ whole genome shotgun (WGS) entry which is preliminary data.</text>
</comment>
<dbReference type="Pfam" id="PF00015">
    <property type="entry name" value="MCPsignal"/>
    <property type="match status" value="1"/>
</dbReference>
<dbReference type="Gene3D" id="1.10.287.950">
    <property type="entry name" value="Methyl-accepting chemotaxis protein"/>
    <property type="match status" value="1"/>
</dbReference>
<feature type="transmembrane region" description="Helical" evidence="4">
    <location>
        <begin position="338"/>
        <end position="359"/>
    </location>
</feature>
<dbReference type="PROSITE" id="PS50111">
    <property type="entry name" value="CHEMOTAXIS_TRANSDUC_2"/>
    <property type="match status" value="1"/>
</dbReference>
<feature type="domain" description="HAMP" evidence="6">
    <location>
        <begin position="360"/>
        <end position="412"/>
    </location>
</feature>
<evidence type="ECO:0000313" key="7">
    <source>
        <dbReference type="EMBL" id="MCU6790134.1"/>
    </source>
</evidence>
<dbReference type="CDD" id="cd12913">
    <property type="entry name" value="PDC1_MCP_like"/>
    <property type="match status" value="1"/>
</dbReference>
<dbReference type="Pfam" id="PF00672">
    <property type="entry name" value="HAMP"/>
    <property type="match status" value="1"/>
</dbReference>
<dbReference type="SMART" id="SM00304">
    <property type="entry name" value="HAMP"/>
    <property type="match status" value="1"/>
</dbReference>
<evidence type="ECO:0000256" key="1">
    <source>
        <dbReference type="ARBA" id="ARBA00022500"/>
    </source>
</evidence>
<evidence type="ECO:0000259" key="5">
    <source>
        <dbReference type="PROSITE" id="PS50111"/>
    </source>
</evidence>
<keyword evidence="3" id="KW-0807">Transducer</keyword>
<evidence type="ECO:0000313" key="8">
    <source>
        <dbReference type="Proteomes" id="UP001652397"/>
    </source>
</evidence>
<dbReference type="InterPro" id="IPR003660">
    <property type="entry name" value="HAMP_dom"/>
</dbReference>
<dbReference type="EMBL" id="JAOQJE010000016">
    <property type="protein sequence ID" value="MCU6790134.1"/>
    <property type="molecule type" value="Genomic_DNA"/>
</dbReference>
<dbReference type="RefSeq" id="WP_242977915.1">
    <property type="nucleotide sequence ID" value="NZ_JAOQJE010000016.1"/>
</dbReference>
<dbReference type="PANTHER" id="PTHR43531:SF11">
    <property type="entry name" value="METHYL-ACCEPTING CHEMOTAXIS PROTEIN 3"/>
    <property type="match status" value="1"/>
</dbReference>
<dbReference type="InterPro" id="IPR051310">
    <property type="entry name" value="MCP_chemotaxis"/>
</dbReference>
<dbReference type="Gene3D" id="6.10.340.10">
    <property type="match status" value="1"/>
</dbReference>
<feature type="domain" description="Methyl-accepting transducer" evidence="5">
    <location>
        <begin position="464"/>
        <end position="693"/>
    </location>
</feature>
<sequence length="714" mass="76654">MKKLKLASKLAIWIGMALFVALGALVAVTVFTTQSAIQKGISGELSSLAEANGEAVQNIFNSVENAAQGMQNYMEDAFEKAVQKPEENTVPQSPEAAALFQSELYSGKNLTPISHSAEQFIVQTARNLVKENNGIIGVGVMFEPYAFESDIRDYGFYIDTNTVDSSFTPYQSYEDYAKEASYMIPVQEKRSYISQPYSYGEGLVVSYGTPILHNNKVLGTVIASVDLNAFAETKTSSDNYSSMWVTICNGSGSIVWDSETLDDVGKNIVTDFTVDEKQKQELSDRMAAQTAFSMEKERPDGTETTVFYCPVKVGGETWWSSTGLYTSDAQRAVRSTTMLLLLLSALALVLILLTVTMVLKRMLAPVQHVVQAARGIAEGDLDIHLDASSQDEIGSLSKAFQDMVESLKAIIGDINYLLNEMSAGNFRIHTREEAHYVGAYQSILLAVRQINRTLSDTLNRINGAADQVAAGSAQVSNGAQALAQGATEQASAVQELSATIDDISNGSRHTAAMALKAKDAVDHAGEELKLSNESIAKMSEAMQNISEASQEIGKIIATIENIAFQTNILALNAAVEAARAGSAGKGFAVVADEVRNLASKSDQAAKATKELVERSICAVDDGVEIMQSVTEAVSRVLDSAGSAVSGMDEVAVAVEKQSDSIVQIQQGIDQISSVVQTNSATAEQSAAASEELSGQAQMLKGLIDRFKLRDQGER</sequence>